<keyword evidence="1" id="KW-0732">Signal</keyword>
<evidence type="ECO:0008006" key="4">
    <source>
        <dbReference type="Google" id="ProtNLM"/>
    </source>
</evidence>
<name>A0A9W5U145_9BACI</name>
<organism evidence="2 3">
    <name type="scientific">Lentibacillus populi</name>
    <dbReference type="NCBI Taxonomy" id="1827502"/>
    <lineage>
        <taxon>Bacteria</taxon>
        <taxon>Bacillati</taxon>
        <taxon>Bacillota</taxon>
        <taxon>Bacilli</taxon>
        <taxon>Bacillales</taxon>
        <taxon>Bacillaceae</taxon>
        <taxon>Lentibacillus</taxon>
    </lineage>
</organism>
<sequence>MKVKKLIVWFGLILFLTSCTQDTDTNSANDDQNDEFTKFTKISSDNFIDQDAANQAKKVLTKYEEIKTIKAVNTSKYLVVGIEVHHNKRFQLTDLRKEFTKTLKKKFPKFKTELSTDKKMLIELDRLENDINGNNISNKQLEKEVKHIIKLSKEQT</sequence>
<evidence type="ECO:0000313" key="3">
    <source>
        <dbReference type="Proteomes" id="UP000621492"/>
    </source>
</evidence>
<proteinExistence type="predicted"/>
<protein>
    <recommendedName>
        <fullName evidence="4">Sporulation protein</fullName>
    </recommendedName>
</protein>
<dbReference type="PROSITE" id="PS51257">
    <property type="entry name" value="PROKAR_LIPOPROTEIN"/>
    <property type="match status" value="1"/>
</dbReference>
<dbReference type="AlphaFoldDB" id="A0A9W5U145"/>
<dbReference type="EMBL" id="BMJD01000034">
    <property type="protein sequence ID" value="GGB53567.1"/>
    <property type="molecule type" value="Genomic_DNA"/>
</dbReference>
<keyword evidence="3" id="KW-1185">Reference proteome</keyword>
<reference evidence="2" key="2">
    <citation type="submission" date="2020-09" db="EMBL/GenBank/DDBJ databases">
        <authorList>
            <person name="Sun Q."/>
            <person name="Zhou Y."/>
        </authorList>
    </citation>
    <scope>NUCLEOTIDE SEQUENCE</scope>
    <source>
        <strain evidence="2">CGMCC 1.15454</strain>
    </source>
</reference>
<evidence type="ECO:0000256" key="1">
    <source>
        <dbReference type="SAM" id="SignalP"/>
    </source>
</evidence>
<dbReference type="RefSeq" id="WP_102415353.1">
    <property type="nucleotide sequence ID" value="NZ_BMJD01000034.1"/>
</dbReference>
<feature type="chain" id="PRO_5040850410" description="Sporulation protein" evidence="1">
    <location>
        <begin position="21"/>
        <end position="156"/>
    </location>
</feature>
<reference evidence="2" key="1">
    <citation type="journal article" date="2014" name="Int. J. Syst. Evol. Microbiol.">
        <title>Complete genome sequence of Corynebacterium casei LMG S-19264T (=DSM 44701T), isolated from a smear-ripened cheese.</title>
        <authorList>
            <consortium name="US DOE Joint Genome Institute (JGI-PGF)"/>
            <person name="Walter F."/>
            <person name="Albersmeier A."/>
            <person name="Kalinowski J."/>
            <person name="Ruckert C."/>
        </authorList>
    </citation>
    <scope>NUCLEOTIDE SEQUENCE</scope>
    <source>
        <strain evidence="2">CGMCC 1.15454</strain>
    </source>
</reference>
<evidence type="ECO:0000313" key="2">
    <source>
        <dbReference type="EMBL" id="GGB53567.1"/>
    </source>
</evidence>
<accession>A0A9W5U145</accession>
<dbReference type="Proteomes" id="UP000621492">
    <property type="component" value="Unassembled WGS sequence"/>
</dbReference>
<feature type="signal peptide" evidence="1">
    <location>
        <begin position="1"/>
        <end position="20"/>
    </location>
</feature>
<gene>
    <name evidence="2" type="ORF">GCM10011409_33990</name>
</gene>
<comment type="caution">
    <text evidence="2">The sequence shown here is derived from an EMBL/GenBank/DDBJ whole genome shotgun (WGS) entry which is preliminary data.</text>
</comment>